<gene>
    <name evidence="9" type="ORF">ACFOUW_08685</name>
</gene>
<dbReference type="EMBL" id="JBHRZH010000006">
    <property type="protein sequence ID" value="MFC3760914.1"/>
    <property type="molecule type" value="Genomic_DNA"/>
</dbReference>
<evidence type="ECO:0000256" key="6">
    <source>
        <dbReference type="ARBA" id="ARBA00023125"/>
    </source>
</evidence>
<evidence type="ECO:0000256" key="7">
    <source>
        <dbReference type="ARBA" id="ARBA00023163"/>
    </source>
</evidence>
<dbReference type="Gene3D" id="1.10.60.10">
    <property type="entry name" value="Iron dependent repressor, metal binding and dimerisation domain"/>
    <property type="match status" value="1"/>
</dbReference>
<dbReference type="PANTHER" id="PTHR33238">
    <property type="entry name" value="IRON (METAL) DEPENDENT REPRESSOR, DTXR FAMILY"/>
    <property type="match status" value="1"/>
</dbReference>
<dbReference type="InterPro" id="IPR036390">
    <property type="entry name" value="WH_DNA-bd_sf"/>
</dbReference>
<dbReference type="PANTHER" id="PTHR33238:SF10">
    <property type="entry name" value="IRON-DEPENDENT REPRESSOR IDER"/>
    <property type="match status" value="1"/>
</dbReference>
<dbReference type="RefSeq" id="WP_205117147.1">
    <property type="nucleotide sequence ID" value="NZ_JAFBCM010000001.1"/>
</dbReference>
<dbReference type="Gene3D" id="1.10.10.10">
    <property type="entry name" value="Winged helix-like DNA-binding domain superfamily/Winged helix DNA-binding domain"/>
    <property type="match status" value="1"/>
</dbReference>
<evidence type="ECO:0000256" key="4">
    <source>
        <dbReference type="ARBA" id="ARBA00023004"/>
    </source>
</evidence>
<comment type="similarity">
    <text evidence="2">Belongs to the DtxR/MntR family.</text>
</comment>
<dbReference type="Proteomes" id="UP001595699">
    <property type="component" value="Unassembled WGS sequence"/>
</dbReference>
<accession>A0ABV7YA20</accession>
<comment type="caution">
    <text evidence="9">The sequence shown here is derived from an EMBL/GenBank/DDBJ whole genome shotgun (WGS) entry which is preliminary data.</text>
</comment>
<dbReference type="Gene3D" id="2.30.30.90">
    <property type="match status" value="1"/>
</dbReference>
<dbReference type="SUPFAM" id="SSF46785">
    <property type="entry name" value="Winged helix' DNA-binding domain"/>
    <property type="match status" value="1"/>
</dbReference>
<dbReference type="InterPro" id="IPR050536">
    <property type="entry name" value="DtxR_MntR_Metal-Reg"/>
</dbReference>
<reference evidence="10" key="1">
    <citation type="journal article" date="2019" name="Int. J. Syst. Evol. Microbiol.">
        <title>The Global Catalogue of Microorganisms (GCM) 10K type strain sequencing project: providing services to taxonomists for standard genome sequencing and annotation.</title>
        <authorList>
            <consortium name="The Broad Institute Genomics Platform"/>
            <consortium name="The Broad Institute Genome Sequencing Center for Infectious Disease"/>
            <person name="Wu L."/>
            <person name="Ma J."/>
        </authorList>
    </citation>
    <scope>NUCLEOTIDE SEQUENCE [LARGE SCALE GENOMIC DNA]</scope>
    <source>
        <strain evidence="10">CGMCC 4.7241</strain>
    </source>
</reference>
<dbReference type="InterPro" id="IPR022687">
    <property type="entry name" value="HTH_DTXR"/>
</dbReference>
<protein>
    <submittedName>
        <fullName evidence="9">Iron dependent repressor, metal binding and dimerization domain protein</fullName>
    </submittedName>
</protein>
<comment type="subunit">
    <text evidence="3">Homodimer.</text>
</comment>
<keyword evidence="5" id="KW-0805">Transcription regulation</keyword>
<dbReference type="InterPro" id="IPR001367">
    <property type="entry name" value="Fe_dep_repressor"/>
</dbReference>
<keyword evidence="10" id="KW-1185">Reference proteome</keyword>
<dbReference type="SUPFAM" id="SSF47979">
    <property type="entry name" value="Iron-dependent repressor protein, dimerization domain"/>
    <property type="match status" value="1"/>
</dbReference>
<evidence type="ECO:0000256" key="5">
    <source>
        <dbReference type="ARBA" id="ARBA00023015"/>
    </source>
</evidence>
<dbReference type="InterPro" id="IPR036388">
    <property type="entry name" value="WH-like_DNA-bd_sf"/>
</dbReference>
<dbReference type="SMART" id="SM00529">
    <property type="entry name" value="HTH_DTXR"/>
    <property type="match status" value="1"/>
</dbReference>
<dbReference type="Pfam" id="PF02742">
    <property type="entry name" value="Fe_dep_repr_C"/>
    <property type="match status" value="1"/>
</dbReference>
<dbReference type="PROSITE" id="PS50944">
    <property type="entry name" value="HTH_DTXR"/>
    <property type="match status" value="1"/>
</dbReference>
<feature type="domain" description="HTH dtxR-type" evidence="8">
    <location>
        <begin position="6"/>
        <end position="67"/>
    </location>
</feature>
<evidence type="ECO:0000313" key="10">
    <source>
        <dbReference type="Proteomes" id="UP001595699"/>
    </source>
</evidence>
<keyword evidence="6" id="KW-0238">DNA-binding</keyword>
<name>A0ABV7YA20_9ACTN</name>
<keyword evidence="7" id="KW-0804">Transcription</keyword>
<evidence type="ECO:0000256" key="2">
    <source>
        <dbReference type="ARBA" id="ARBA00007871"/>
    </source>
</evidence>
<comment type="subcellular location">
    <subcellularLocation>
        <location evidence="1">Cytoplasm</location>
    </subcellularLocation>
</comment>
<organism evidence="9 10">
    <name type="scientific">Tenggerimyces flavus</name>
    <dbReference type="NCBI Taxonomy" id="1708749"/>
    <lineage>
        <taxon>Bacteria</taxon>
        <taxon>Bacillati</taxon>
        <taxon>Actinomycetota</taxon>
        <taxon>Actinomycetes</taxon>
        <taxon>Propionibacteriales</taxon>
        <taxon>Nocardioidaceae</taxon>
        <taxon>Tenggerimyces</taxon>
    </lineage>
</organism>
<evidence type="ECO:0000259" key="8">
    <source>
        <dbReference type="PROSITE" id="PS50944"/>
    </source>
</evidence>
<dbReference type="InterPro" id="IPR022689">
    <property type="entry name" value="Iron_dep_repressor"/>
</dbReference>
<keyword evidence="4" id="KW-0408">Iron</keyword>
<proteinExistence type="inferred from homology"/>
<sequence length="233" mass="25830">MSVSDLIDTTEMYLKTVFELEEEGIVPLRARIAERLHQSGPTVSQTVARMERDGLLTVEGDRHLELSPEGRTLAMRVMRKHRLAERLLVDVIGLDWELVHAEACRWEHVISEDVERRLVQVLGHPTESPYGDPIPGLDELGEAQAESFMDGVERLDKVLIDVGRDEAKVVIRRISEPLQTEPELLEVFRLAGVLPGRTVTVSSSAGRVTLAGGEGSNAEISETDAAHVFVKLP</sequence>
<dbReference type="InterPro" id="IPR008988">
    <property type="entry name" value="Transcriptional_repressor_C"/>
</dbReference>
<evidence type="ECO:0000256" key="1">
    <source>
        <dbReference type="ARBA" id="ARBA00004496"/>
    </source>
</evidence>
<dbReference type="SUPFAM" id="SSF50037">
    <property type="entry name" value="C-terminal domain of transcriptional repressors"/>
    <property type="match status" value="1"/>
</dbReference>
<evidence type="ECO:0000256" key="3">
    <source>
        <dbReference type="ARBA" id="ARBA00011738"/>
    </source>
</evidence>
<dbReference type="Pfam" id="PF01325">
    <property type="entry name" value="Fe_dep_repress"/>
    <property type="match status" value="1"/>
</dbReference>
<dbReference type="InterPro" id="IPR038157">
    <property type="entry name" value="FeoA_core_dom"/>
</dbReference>
<evidence type="ECO:0000313" key="9">
    <source>
        <dbReference type="EMBL" id="MFC3760914.1"/>
    </source>
</evidence>
<dbReference type="InterPro" id="IPR036421">
    <property type="entry name" value="Fe_dep_repressor_sf"/>
</dbReference>